<dbReference type="PANTHER" id="PTHR32295">
    <property type="entry name" value="IQ-DOMAIN 5-RELATED"/>
    <property type="match status" value="1"/>
</dbReference>
<dbReference type="AlphaFoldDB" id="A0AAE1XEY2"/>
<keyword evidence="1" id="KW-0112">Calmodulin-binding</keyword>
<dbReference type="PANTHER" id="PTHR32295:SF126">
    <property type="entry name" value="PROTEIN IQ-DOMAIN 8"/>
    <property type="match status" value="1"/>
</dbReference>
<dbReference type="Gene3D" id="1.20.5.190">
    <property type="match status" value="1"/>
</dbReference>
<name>A0AAE1XEY2_9LAMI</name>
<organism evidence="4 5">
    <name type="scientific">Sesamum angolense</name>
    <dbReference type="NCBI Taxonomy" id="2727404"/>
    <lineage>
        <taxon>Eukaryota</taxon>
        <taxon>Viridiplantae</taxon>
        <taxon>Streptophyta</taxon>
        <taxon>Embryophyta</taxon>
        <taxon>Tracheophyta</taxon>
        <taxon>Spermatophyta</taxon>
        <taxon>Magnoliopsida</taxon>
        <taxon>eudicotyledons</taxon>
        <taxon>Gunneridae</taxon>
        <taxon>Pentapetalae</taxon>
        <taxon>asterids</taxon>
        <taxon>lamiids</taxon>
        <taxon>Lamiales</taxon>
        <taxon>Pedaliaceae</taxon>
        <taxon>Sesamum</taxon>
    </lineage>
</organism>
<evidence type="ECO:0000313" key="4">
    <source>
        <dbReference type="EMBL" id="KAK4410499.1"/>
    </source>
</evidence>
<feature type="region of interest" description="Disordered" evidence="3">
    <location>
        <begin position="375"/>
        <end position="405"/>
    </location>
</feature>
<dbReference type="Proteomes" id="UP001289374">
    <property type="component" value="Unassembled WGS sequence"/>
</dbReference>
<evidence type="ECO:0000313" key="5">
    <source>
        <dbReference type="Proteomes" id="UP001289374"/>
    </source>
</evidence>
<protein>
    <submittedName>
        <fullName evidence="4">Uncharacterized protein</fullName>
    </submittedName>
</protein>
<feature type="compositionally biased region" description="Low complexity" evidence="3">
    <location>
        <begin position="326"/>
        <end position="346"/>
    </location>
</feature>
<proteinExistence type="inferred from homology"/>
<evidence type="ECO:0000256" key="2">
    <source>
        <dbReference type="ARBA" id="ARBA00024341"/>
    </source>
</evidence>
<comment type="similarity">
    <text evidence="2">Belongs to the IQD family.</text>
</comment>
<accession>A0AAE1XEY2</accession>
<dbReference type="EMBL" id="JACGWL010000001">
    <property type="protein sequence ID" value="KAK4410499.1"/>
    <property type="molecule type" value="Genomic_DNA"/>
</dbReference>
<dbReference type="PROSITE" id="PS50096">
    <property type="entry name" value="IQ"/>
    <property type="match status" value="2"/>
</dbReference>
<dbReference type="GO" id="GO:0005516">
    <property type="term" value="F:calmodulin binding"/>
    <property type="evidence" value="ECO:0007669"/>
    <property type="project" value="UniProtKB-KW"/>
</dbReference>
<evidence type="ECO:0000256" key="1">
    <source>
        <dbReference type="ARBA" id="ARBA00022860"/>
    </source>
</evidence>
<gene>
    <name evidence="4" type="ORF">Sango_0122900</name>
</gene>
<reference evidence="4" key="2">
    <citation type="journal article" date="2024" name="Plant">
        <title>Genomic evolution and insights into agronomic trait innovations of Sesamum species.</title>
        <authorList>
            <person name="Miao H."/>
            <person name="Wang L."/>
            <person name="Qu L."/>
            <person name="Liu H."/>
            <person name="Sun Y."/>
            <person name="Le M."/>
            <person name="Wang Q."/>
            <person name="Wei S."/>
            <person name="Zheng Y."/>
            <person name="Lin W."/>
            <person name="Duan Y."/>
            <person name="Cao H."/>
            <person name="Xiong S."/>
            <person name="Wang X."/>
            <person name="Wei L."/>
            <person name="Li C."/>
            <person name="Ma Q."/>
            <person name="Ju M."/>
            <person name="Zhao R."/>
            <person name="Li G."/>
            <person name="Mu C."/>
            <person name="Tian Q."/>
            <person name="Mei H."/>
            <person name="Zhang T."/>
            <person name="Gao T."/>
            <person name="Zhang H."/>
        </authorList>
    </citation>
    <scope>NUCLEOTIDE SEQUENCE</scope>
    <source>
        <strain evidence="4">K16</strain>
    </source>
</reference>
<feature type="region of interest" description="Disordered" evidence="3">
    <location>
        <begin position="304"/>
        <end position="356"/>
    </location>
</feature>
<comment type="caution">
    <text evidence="4">The sequence shown here is derived from an EMBL/GenBank/DDBJ whole genome shotgun (WGS) entry which is preliminary data.</text>
</comment>
<keyword evidence="5" id="KW-1185">Reference proteome</keyword>
<reference evidence="4" key="1">
    <citation type="submission" date="2020-06" db="EMBL/GenBank/DDBJ databases">
        <authorList>
            <person name="Li T."/>
            <person name="Hu X."/>
            <person name="Zhang T."/>
            <person name="Song X."/>
            <person name="Zhang H."/>
            <person name="Dai N."/>
            <person name="Sheng W."/>
            <person name="Hou X."/>
            <person name="Wei L."/>
        </authorList>
    </citation>
    <scope>NUCLEOTIDE SEQUENCE</scope>
    <source>
        <strain evidence="4">K16</strain>
        <tissue evidence="4">Leaf</tissue>
    </source>
</reference>
<evidence type="ECO:0000256" key="3">
    <source>
        <dbReference type="SAM" id="MobiDB-lite"/>
    </source>
</evidence>
<sequence>MGGSGKWIKSLIGLKKPTVNEPKKGVERVRNGGYGGVHLRGATAAKGGKGNGDAAETEGSEGASYVFDGEMAAAVAALAKASPKDFMAVRREWAAVRIQTIFRAFLARRALRALKALVRLQAIVRGRLVRKQAAVTLRCMQALVRVQARVRAQCNQSSAGGQLENGNEADPVKLAESGWCDSRGTVEEVRSKLQMRQEGAVKRERAIAYALSQQQLKKTPNLRLDKIATPTRVEKSRVGLNWLERWMATKPWETRLMEEFHTDSLEILASPMKYDGYMVGSFSSTSDQDSVSIRRNNVSTRISSEVPKSCQILRSSSDPCPESLYDESTTSNSSTTTSETPGSGDTLVGQNGTKPSYMNLTRSIKAKQKLCTYSSHNQSMQRHSVEDLPYRRKPSPLSKGNGRRSADTDLYSVDFCKDLYPPVHVADYEGSKTCMLRLVCQYRKKQQMDTERSKLKSLDTSMLFKLSQHFPGLQLAKLQSKLNKKKAMVQLSIRNQF</sequence>